<evidence type="ECO:0000313" key="5">
    <source>
        <dbReference type="Proteomes" id="UP000664317"/>
    </source>
</evidence>
<dbReference type="EMBL" id="JAFKCT010000011">
    <property type="protein sequence ID" value="MBN7813274.1"/>
    <property type="molecule type" value="Genomic_DNA"/>
</dbReference>
<gene>
    <name evidence="4" type="ORF">J0A68_20135</name>
</gene>
<keyword evidence="1" id="KW-0732">Signal</keyword>
<dbReference type="InterPro" id="IPR039426">
    <property type="entry name" value="TonB-dep_rcpt-like"/>
</dbReference>
<comment type="caution">
    <text evidence="4">The sequence shown here is derived from an EMBL/GenBank/DDBJ whole genome shotgun (WGS) entry which is preliminary data.</text>
</comment>
<dbReference type="Pfam" id="PF07715">
    <property type="entry name" value="Plug"/>
    <property type="match status" value="1"/>
</dbReference>
<comment type="subcellular location">
    <subcellularLocation>
        <location evidence="2">Cell outer membrane</location>
        <topology evidence="2">Multi-pass membrane protein</topology>
    </subcellularLocation>
</comment>
<dbReference type="Proteomes" id="UP000664317">
    <property type="component" value="Unassembled WGS sequence"/>
</dbReference>
<evidence type="ECO:0000256" key="1">
    <source>
        <dbReference type="ARBA" id="ARBA00022729"/>
    </source>
</evidence>
<organism evidence="4 5">
    <name type="scientific">Algoriphagus oliviformis</name>
    <dbReference type="NCBI Taxonomy" id="2811231"/>
    <lineage>
        <taxon>Bacteria</taxon>
        <taxon>Pseudomonadati</taxon>
        <taxon>Bacteroidota</taxon>
        <taxon>Cytophagia</taxon>
        <taxon>Cytophagales</taxon>
        <taxon>Cyclobacteriaceae</taxon>
        <taxon>Algoriphagus</taxon>
    </lineage>
</organism>
<dbReference type="Gene3D" id="2.60.40.1930">
    <property type="match status" value="1"/>
</dbReference>
<keyword evidence="4" id="KW-0675">Receptor</keyword>
<evidence type="ECO:0000259" key="3">
    <source>
        <dbReference type="Pfam" id="PF07715"/>
    </source>
</evidence>
<evidence type="ECO:0000313" key="4">
    <source>
        <dbReference type="EMBL" id="MBN7813274.1"/>
    </source>
</evidence>
<keyword evidence="2" id="KW-0998">Cell outer membrane</keyword>
<dbReference type="PANTHER" id="PTHR30069">
    <property type="entry name" value="TONB-DEPENDENT OUTER MEMBRANE RECEPTOR"/>
    <property type="match status" value="1"/>
</dbReference>
<sequence length="814" mass="89057">MAKPLKPARIARVTLGILAFFLLALSQDSDPLPRIIASFQRYVTELPQEKVYLHLDRTYYGAGETIWLKAYLVEGPNHQLSALSSTVYVELIDSQGHLIDHVRLFSPSGLAAGQLDLPDSLSSGDYLIRAYTHWMRNVGEEYFFHRQVAILGKAENPNRESVSENALDIQFFPEGGDLVEGILSKVAFKVLGKDGLGIKVKGEILENGKPISSFESNALGMGAFPLLPKAGNTYSARIDSRGQELALPAALESGIVMAVTNSPKSPDLGIKIQPSDAVPFKNIYLLAQTRGLVCASSQVDLSNRIAFVKIPKTEFPTGIAQITAVDEDGNPLAERLVYIDHPDELQITISAYKATYFPRDSVRIDILTQDRSGKPVSANLSISVFDSGQIGLDENSETIQSNLLLSSELKGHIESPGYYFNPKNEDRAAALDILMLTQGWRKFTIKQALDQDLPEPKYRIEKGLAIRGELRDKSGQPASEGTVSYLSLYPITQSITASSDSNGKFEMHDLIFFDSAQVSLEGKSSKGRGNMDVILDESYELPSLARPVVPARAIASEGAEAFLQRAEERRQIAQAFDFEQGEVALDEVQVKGKKIAEVEEYTGPKLYGGGSAKIQVAGISSLENQQHPLELVRGRVAGVQVSGSGTEWRVLIQGVGSINSSTEPLIMVDDIPIDLKSLHTIPVQEIESFTVWKGPDTAIFGSRGANGAIGFYTKRSKEGSKSPTGPSPTMLRIGYQAEREFYSPRYPAANPNLAKPDRRATLLWAPHIQTDTSGRASVTFFNHDLETTITCQIEGMTESGKPGAARFQYRISQK</sequence>
<reference evidence="4 5" key="1">
    <citation type="submission" date="2021-03" db="EMBL/GenBank/DDBJ databases">
        <title>novel species isolated from a fishpond in China.</title>
        <authorList>
            <person name="Lu H."/>
            <person name="Cai Z."/>
        </authorList>
    </citation>
    <scope>NUCLEOTIDE SEQUENCE [LARGE SCALE GENOMIC DNA]</scope>
    <source>
        <strain evidence="4 5">H41</strain>
    </source>
</reference>
<evidence type="ECO:0000256" key="2">
    <source>
        <dbReference type="PROSITE-ProRule" id="PRU01360"/>
    </source>
</evidence>
<keyword evidence="5" id="KW-1185">Reference proteome</keyword>
<dbReference type="InterPro" id="IPR012910">
    <property type="entry name" value="Plug_dom"/>
</dbReference>
<dbReference type="PANTHER" id="PTHR30069:SF29">
    <property type="entry name" value="HEMOGLOBIN AND HEMOGLOBIN-HAPTOGLOBIN-BINDING PROTEIN 1-RELATED"/>
    <property type="match status" value="1"/>
</dbReference>
<protein>
    <submittedName>
        <fullName evidence="4">TonB-dependent receptor plug domain-containing protein</fullName>
    </submittedName>
</protein>
<keyword evidence="2" id="KW-1134">Transmembrane beta strand</keyword>
<keyword evidence="2" id="KW-0472">Membrane</keyword>
<dbReference type="SUPFAM" id="SSF56935">
    <property type="entry name" value="Porins"/>
    <property type="match status" value="1"/>
</dbReference>
<keyword evidence="2" id="KW-0812">Transmembrane</keyword>
<dbReference type="Gene3D" id="2.170.130.10">
    <property type="entry name" value="TonB-dependent receptor, plug domain"/>
    <property type="match status" value="1"/>
</dbReference>
<accession>A0ABS3C828</accession>
<comment type="similarity">
    <text evidence="2">Belongs to the TonB-dependent receptor family.</text>
</comment>
<name>A0ABS3C828_9BACT</name>
<dbReference type="RefSeq" id="WP_206580049.1">
    <property type="nucleotide sequence ID" value="NZ_JAFKCT010000011.1"/>
</dbReference>
<dbReference type="InterPro" id="IPR037066">
    <property type="entry name" value="Plug_dom_sf"/>
</dbReference>
<feature type="domain" description="TonB-dependent receptor plug" evidence="3">
    <location>
        <begin position="625"/>
        <end position="708"/>
    </location>
</feature>
<proteinExistence type="inferred from homology"/>
<keyword evidence="2" id="KW-0813">Transport</keyword>
<dbReference type="PROSITE" id="PS52016">
    <property type="entry name" value="TONB_DEPENDENT_REC_3"/>
    <property type="match status" value="1"/>
</dbReference>